<dbReference type="AlphaFoldDB" id="A0A9K3Q2J6"/>
<keyword evidence="1" id="KW-0732">Signal</keyword>
<dbReference type="EMBL" id="JAGRRH010000006">
    <property type="protein sequence ID" value="KAG7368606.1"/>
    <property type="molecule type" value="Genomic_DNA"/>
</dbReference>
<reference evidence="2" key="1">
    <citation type="journal article" date="2021" name="Sci. Rep.">
        <title>Diploid genomic architecture of Nitzschia inconspicua, an elite biomass production diatom.</title>
        <authorList>
            <person name="Oliver A."/>
            <person name="Podell S."/>
            <person name="Pinowska A."/>
            <person name="Traller J.C."/>
            <person name="Smith S.R."/>
            <person name="McClure R."/>
            <person name="Beliaev A."/>
            <person name="Bohutskyi P."/>
            <person name="Hill E.A."/>
            <person name="Rabines A."/>
            <person name="Zheng H."/>
            <person name="Allen L.Z."/>
            <person name="Kuo A."/>
            <person name="Grigoriev I.V."/>
            <person name="Allen A.E."/>
            <person name="Hazlebeck D."/>
            <person name="Allen E.E."/>
        </authorList>
    </citation>
    <scope>NUCLEOTIDE SEQUENCE</scope>
    <source>
        <strain evidence="2">Hildebrandi</strain>
    </source>
</reference>
<feature type="chain" id="PRO_5039946178" evidence="1">
    <location>
        <begin position="22"/>
        <end position="318"/>
    </location>
</feature>
<evidence type="ECO:0000256" key="1">
    <source>
        <dbReference type="SAM" id="SignalP"/>
    </source>
</evidence>
<sequence length="318" mass="36428">MARLYLFSVILLLQGPQACLAVRRLRFASPLQSLTIPDPEIQGEEDLNTPRKRFLHKFLAGLGAEVQARKEVAQARSRSASQLSPNDVSGSDWAEKAAAFEKERRKREDSLIEAAYDQAVAGVDSVEKTLDRASKFLNQSRNKFQFVGVINRKAAQDPKQKPITWYARKKPQSAKWSVRLVHVNQDAIIKDLFNRGKVDIFAKYKNTGTVDEETKVPIVTSTYEVRERSWKNLWNFSPKHFFTDPSGAYWRERRLQPGLYTDGTSVYESSYRYRDGRNGMHRVSSLQQYLGSRSINSKQKEGILKKLKESEPDIVLEL</sequence>
<accession>A0A9K3Q2J6</accession>
<dbReference type="Proteomes" id="UP000693970">
    <property type="component" value="Unassembled WGS sequence"/>
</dbReference>
<dbReference type="OrthoDB" id="192213at2759"/>
<organism evidence="2 3">
    <name type="scientific">Nitzschia inconspicua</name>
    <dbReference type="NCBI Taxonomy" id="303405"/>
    <lineage>
        <taxon>Eukaryota</taxon>
        <taxon>Sar</taxon>
        <taxon>Stramenopiles</taxon>
        <taxon>Ochrophyta</taxon>
        <taxon>Bacillariophyta</taxon>
        <taxon>Bacillariophyceae</taxon>
        <taxon>Bacillariophycidae</taxon>
        <taxon>Bacillariales</taxon>
        <taxon>Bacillariaceae</taxon>
        <taxon>Nitzschia</taxon>
    </lineage>
</organism>
<feature type="signal peptide" evidence="1">
    <location>
        <begin position="1"/>
        <end position="21"/>
    </location>
</feature>
<proteinExistence type="predicted"/>
<evidence type="ECO:0000313" key="2">
    <source>
        <dbReference type="EMBL" id="KAG7368606.1"/>
    </source>
</evidence>
<protein>
    <submittedName>
        <fullName evidence="2">Uncharacterized protein</fullName>
    </submittedName>
</protein>
<evidence type="ECO:0000313" key="3">
    <source>
        <dbReference type="Proteomes" id="UP000693970"/>
    </source>
</evidence>
<keyword evidence="3" id="KW-1185">Reference proteome</keyword>
<comment type="caution">
    <text evidence="2">The sequence shown here is derived from an EMBL/GenBank/DDBJ whole genome shotgun (WGS) entry which is preliminary data.</text>
</comment>
<reference evidence="2" key="2">
    <citation type="submission" date="2021-04" db="EMBL/GenBank/DDBJ databases">
        <authorList>
            <person name="Podell S."/>
        </authorList>
    </citation>
    <scope>NUCLEOTIDE SEQUENCE</scope>
    <source>
        <strain evidence="2">Hildebrandi</strain>
    </source>
</reference>
<gene>
    <name evidence="2" type="ORF">IV203_031349</name>
</gene>
<name>A0A9K3Q2J6_9STRA</name>